<dbReference type="Proteomes" id="UP000887222">
    <property type="component" value="Unassembled WGS sequence"/>
</dbReference>
<feature type="active site" evidence="1">
    <location>
        <position position="163"/>
    </location>
</feature>
<keyword evidence="1" id="KW-0479">Metal-binding</keyword>
<evidence type="ECO:0000259" key="2">
    <source>
        <dbReference type="PROSITE" id="PS51864"/>
    </source>
</evidence>
<dbReference type="Pfam" id="PF01400">
    <property type="entry name" value="Astacin"/>
    <property type="match status" value="1"/>
</dbReference>
<feature type="binding site" evidence="1">
    <location>
        <position position="166"/>
    </location>
    <ligand>
        <name>Zn(2+)</name>
        <dbReference type="ChEBI" id="CHEBI:29105"/>
        <note>catalytic</note>
    </ligand>
</feature>
<comment type="caution">
    <text evidence="1">Lacks conserved residue(s) required for the propagation of feature annotation.</text>
</comment>
<gene>
    <name evidence="3" type="ORF">NCCP691_28500</name>
</gene>
<dbReference type="InterPro" id="IPR024079">
    <property type="entry name" value="MetalloPept_cat_dom_sf"/>
</dbReference>
<reference evidence="3 4" key="1">
    <citation type="journal article" date="2022" name="Int. J. Syst. Evol. Microbiol.">
        <title>Noviherbaspirillum aridicola sp. nov., isolated from an arid soil in Pakistan.</title>
        <authorList>
            <person name="Khan I.U."/>
            <person name="Saqib M."/>
            <person name="Amin A."/>
            <person name="Hussain F."/>
            <person name="Li L."/>
            <person name="Liu Y.H."/>
            <person name="Fang B.Z."/>
            <person name="Ahmed I."/>
            <person name="Li W.J."/>
        </authorList>
    </citation>
    <scope>NUCLEOTIDE SEQUENCE [LARGE SCALE GENOMIC DNA]</scope>
    <source>
        <strain evidence="3 4">NCCP-691</strain>
    </source>
</reference>
<dbReference type="PANTHER" id="PTHR10127">
    <property type="entry name" value="DISCOIDIN, CUB, EGF, LAMININ , AND ZINC METALLOPROTEASE DOMAIN CONTAINING"/>
    <property type="match status" value="1"/>
</dbReference>
<dbReference type="PANTHER" id="PTHR10127:SF850">
    <property type="entry name" value="METALLOENDOPEPTIDASE"/>
    <property type="match status" value="1"/>
</dbReference>
<dbReference type="EMBL" id="BPMK01000012">
    <property type="protein sequence ID" value="GIZ52836.1"/>
    <property type="molecule type" value="Genomic_DNA"/>
</dbReference>
<dbReference type="CDD" id="cd04280">
    <property type="entry name" value="ZnMc_astacin_like"/>
    <property type="match status" value="1"/>
</dbReference>
<feature type="domain" description="Peptidase M12A" evidence="2">
    <location>
        <begin position="70"/>
        <end position="262"/>
    </location>
</feature>
<dbReference type="NCBIfam" id="NF045530">
    <property type="entry name" value="LegP"/>
    <property type="match status" value="1"/>
</dbReference>
<keyword evidence="1" id="KW-0645">Protease</keyword>
<name>A0ABQ4Q756_9BURK</name>
<dbReference type="SMART" id="SM00235">
    <property type="entry name" value="ZnMc"/>
    <property type="match status" value="1"/>
</dbReference>
<dbReference type="PRINTS" id="PR00480">
    <property type="entry name" value="ASTACIN"/>
</dbReference>
<sequence length="332" mass="36790">MAGYDGFLEGGDVRTGYISGKTFRNKPVRYTAVNGLAVYEGCIVLGTVEEMERRAAAIRAGGDDGIDRGVAITGDQYRWPNGVMPYDIDPGLPNQNRVTDAIAHWEANTGIRFIRRTSANAAQYPDYVYFTAAGGCWSHVGRRGGRQDLSLDSGCSTGNAIHEIGHALGLWHEQSREDRNRFVRIRYENIEAGREHNFDQQITDGDDIGAYDYGSIMHYGAYAFSKNNQPTIEPLQSGVTIGQRNGLSAGDIAAIHAIYRLWHYNRRVWNTFASSDSQNAWANVEGLGWRKLRPNARDGVTNMFAACCEALAGNQRVHVFADGQDMSIMYFA</sequence>
<keyword evidence="4" id="KW-1185">Reference proteome</keyword>
<feature type="binding site" evidence="1">
    <location>
        <position position="172"/>
    </location>
    <ligand>
        <name>Zn(2+)</name>
        <dbReference type="ChEBI" id="CHEBI:29105"/>
        <note>catalytic</note>
    </ligand>
</feature>
<keyword evidence="1" id="KW-0482">Metalloprotease</keyword>
<organism evidence="3 4">
    <name type="scientific">Noviherbaspirillum aridicola</name>
    <dbReference type="NCBI Taxonomy" id="2849687"/>
    <lineage>
        <taxon>Bacteria</taxon>
        <taxon>Pseudomonadati</taxon>
        <taxon>Pseudomonadota</taxon>
        <taxon>Betaproteobacteria</taxon>
        <taxon>Burkholderiales</taxon>
        <taxon>Oxalobacteraceae</taxon>
        <taxon>Noviherbaspirillum</taxon>
    </lineage>
</organism>
<evidence type="ECO:0000313" key="4">
    <source>
        <dbReference type="Proteomes" id="UP000887222"/>
    </source>
</evidence>
<dbReference type="SUPFAM" id="SSF55486">
    <property type="entry name" value="Metalloproteases ('zincins'), catalytic domain"/>
    <property type="match status" value="1"/>
</dbReference>
<proteinExistence type="predicted"/>
<dbReference type="RefSeq" id="WP_220809254.1">
    <property type="nucleotide sequence ID" value="NZ_BPMK01000012.1"/>
</dbReference>
<dbReference type="PROSITE" id="PS51864">
    <property type="entry name" value="ASTACIN"/>
    <property type="match status" value="1"/>
</dbReference>
<evidence type="ECO:0000256" key="1">
    <source>
        <dbReference type="PROSITE-ProRule" id="PRU01211"/>
    </source>
</evidence>
<keyword evidence="1" id="KW-0862">Zinc</keyword>
<feature type="binding site" evidence="1">
    <location>
        <position position="162"/>
    </location>
    <ligand>
        <name>Zn(2+)</name>
        <dbReference type="ChEBI" id="CHEBI:29105"/>
        <note>catalytic</note>
    </ligand>
</feature>
<protein>
    <recommendedName>
        <fullName evidence="2">Peptidase M12A domain-containing protein</fullName>
    </recommendedName>
</protein>
<accession>A0ABQ4Q756</accession>
<dbReference type="InterPro" id="IPR001506">
    <property type="entry name" value="Peptidase_M12A"/>
</dbReference>
<dbReference type="InterPro" id="IPR006026">
    <property type="entry name" value="Peptidase_Metallo"/>
</dbReference>
<evidence type="ECO:0000313" key="3">
    <source>
        <dbReference type="EMBL" id="GIZ52836.1"/>
    </source>
</evidence>
<keyword evidence="1" id="KW-0378">Hydrolase</keyword>
<comment type="caution">
    <text evidence="3">The sequence shown here is derived from an EMBL/GenBank/DDBJ whole genome shotgun (WGS) entry which is preliminary data.</text>
</comment>
<dbReference type="InterPro" id="IPR034035">
    <property type="entry name" value="Astacin-like_dom"/>
</dbReference>
<comment type="cofactor">
    <cofactor evidence="1">
        <name>Zn(2+)</name>
        <dbReference type="ChEBI" id="CHEBI:29105"/>
    </cofactor>
    <text evidence="1">Binds 1 zinc ion per subunit.</text>
</comment>
<dbReference type="Gene3D" id="3.40.390.10">
    <property type="entry name" value="Collagenase (Catalytic Domain)"/>
    <property type="match status" value="1"/>
</dbReference>